<sequence>MIEDDKKPIRVLVNAPLGMDGITSMMVNIQTHIDRTKVNFDYLVIHDEKEPMEDRVLALGSRKMVASTDKVPSKILRRLARINEIRKVCKDNNIKIMHYNSDNASDVSNIVGARLGGVKYITIHSHNSWYGRSGMGTILASIILKPFMSCLCNTFWGCSESAARFLFPKSIIKSGNYQVIPNGIDLDKFDYDPEARMKIRQKLGIDGKFVIGHAGRFSQQKNHSFLIDVFKEVHSKDRNTVLLLFGEGELEDDIKNKVNSLNLSDSVRFCGTSTDMNLMYDAMDIFVLPSLFEGLPVVGVEAQASGLKCIFSDNITKEVDINGNNIFLSLDLPEDKWAEKILESKDTERKSGRTALSNAGYDINHTAEVVSEFYSKLSYVLQ</sequence>
<dbReference type="InterPro" id="IPR050194">
    <property type="entry name" value="Glycosyltransferase_grp1"/>
</dbReference>
<dbReference type="GO" id="GO:0016757">
    <property type="term" value="F:glycosyltransferase activity"/>
    <property type="evidence" value="ECO:0007669"/>
    <property type="project" value="TreeGrafter"/>
</dbReference>
<proteinExistence type="predicted"/>
<dbReference type="Pfam" id="PF00534">
    <property type="entry name" value="Glycos_transf_1"/>
    <property type="match status" value="1"/>
</dbReference>
<protein>
    <submittedName>
        <fullName evidence="3">Glycosyltransferase involved in cell wall bisynthesis</fullName>
    </submittedName>
</protein>
<reference evidence="3 4" key="1">
    <citation type="submission" date="2016-10" db="EMBL/GenBank/DDBJ databases">
        <authorList>
            <person name="de Groot N.N."/>
        </authorList>
    </citation>
    <scope>NUCLEOTIDE SEQUENCE [LARGE SCALE GENOMIC DNA]</scope>
    <source>
        <strain evidence="3 4">AR40</strain>
    </source>
</reference>
<accession>A0A1H9X1U2</accession>
<dbReference type="EMBL" id="FOGJ01000040">
    <property type="protein sequence ID" value="SES40162.1"/>
    <property type="molecule type" value="Genomic_DNA"/>
</dbReference>
<feature type="domain" description="Glycosyltransferase subfamily 4-like N-terminal" evidence="2">
    <location>
        <begin position="42"/>
        <end position="188"/>
    </location>
</feature>
<dbReference type="PANTHER" id="PTHR45947">
    <property type="entry name" value="SULFOQUINOVOSYL TRANSFERASE SQD2"/>
    <property type="match status" value="1"/>
</dbReference>
<dbReference type="InterPro" id="IPR001296">
    <property type="entry name" value="Glyco_trans_1"/>
</dbReference>
<evidence type="ECO:0000259" key="1">
    <source>
        <dbReference type="Pfam" id="PF00534"/>
    </source>
</evidence>
<gene>
    <name evidence="3" type="ORF">SAMN04487884_1406</name>
</gene>
<evidence type="ECO:0000259" key="2">
    <source>
        <dbReference type="Pfam" id="PF13439"/>
    </source>
</evidence>
<dbReference type="PANTHER" id="PTHR45947:SF3">
    <property type="entry name" value="SULFOQUINOVOSYL TRANSFERASE SQD2"/>
    <property type="match status" value="1"/>
</dbReference>
<dbReference type="Pfam" id="PF13439">
    <property type="entry name" value="Glyco_transf_4"/>
    <property type="match status" value="1"/>
</dbReference>
<dbReference type="InterPro" id="IPR028098">
    <property type="entry name" value="Glyco_trans_4-like_N"/>
</dbReference>
<dbReference type="RefSeq" id="WP_074758820.1">
    <property type="nucleotide sequence ID" value="NZ_FOGJ01000040.1"/>
</dbReference>
<feature type="domain" description="Glycosyl transferase family 1" evidence="1">
    <location>
        <begin position="198"/>
        <end position="341"/>
    </location>
</feature>
<dbReference type="Gene3D" id="3.40.50.2000">
    <property type="entry name" value="Glycogen Phosphorylase B"/>
    <property type="match status" value="2"/>
</dbReference>
<dbReference type="OrthoDB" id="9804196at2"/>
<evidence type="ECO:0000313" key="4">
    <source>
        <dbReference type="Proteomes" id="UP000182584"/>
    </source>
</evidence>
<keyword evidence="3" id="KW-0808">Transferase</keyword>
<dbReference type="AlphaFoldDB" id="A0A1H9X1U2"/>
<dbReference type="Proteomes" id="UP000182584">
    <property type="component" value="Unassembled WGS sequence"/>
</dbReference>
<name>A0A1H9X1U2_BUTFI</name>
<organism evidence="3 4">
    <name type="scientific">Butyrivibrio fibrisolvens</name>
    <dbReference type="NCBI Taxonomy" id="831"/>
    <lineage>
        <taxon>Bacteria</taxon>
        <taxon>Bacillati</taxon>
        <taxon>Bacillota</taxon>
        <taxon>Clostridia</taxon>
        <taxon>Lachnospirales</taxon>
        <taxon>Lachnospiraceae</taxon>
        <taxon>Butyrivibrio</taxon>
    </lineage>
</organism>
<evidence type="ECO:0000313" key="3">
    <source>
        <dbReference type="EMBL" id="SES40162.1"/>
    </source>
</evidence>
<dbReference type="SUPFAM" id="SSF53756">
    <property type="entry name" value="UDP-Glycosyltransferase/glycogen phosphorylase"/>
    <property type="match status" value="1"/>
</dbReference>